<dbReference type="PANTHER" id="PTHR13173">
    <property type="entry name" value="WW DOMAIN BINDING PROTEIN 4"/>
    <property type="match status" value="1"/>
</dbReference>
<comment type="subcellular location">
    <subcellularLocation>
        <location evidence="1">Nucleus</location>
    </subcellularLocation>
</comment>
<dbReference type="Gene3D" id="2.20.70.10">
    <property type="match status" value="1"/>
</dbReference>
<keyword evidence="2" id="KW-0479">Metal-binding</keyword>
<dbReference type="Pfam" id="PF06220">
    <property type="entry name" value="zf-U1"/>
    <property type="match status" value="1"/>
</dbReference>
<evidence type="ECO:0000256" key="5">
    <source>
        <dbReference type="ARBA" id="ARBA00023242"/>
    </source>
</evidence>
<evidence type="ECO:0000259" key="8">
    <source>
        <dbReference type="PROSITE" id="PS50171"/>
    </source>
</evidence>
<evidence type="ECO:0000256" key="2">
    <source>
        <dbReference type="ARBA" id="ARBA00022723"/>
    </source>
</evidence>
<feature type="region of interest" description="Disordered" evidence="6">
    <location>
        <begin position="363"/>
        <end position="386"/>
    </location>
</feature>
<feature type="region of interest" description="Disordered" evidence="6">
    <location>
        <begin position="223"/>
        <end position="257"/>
    </location>
</feature>
<feature type="domain" description="Matrin-type" evidence="8">
    <location>
        <begin position="11"/>
        <end position="42"/>
    </location>
</feature>
<keyword evidence="10" id="KW-1185">Reference proteome</keyword>
<feature type="compositionally biased region" description="Basic and acidic residues" evidence="6">
    <location>
        <begin position="284"/>
        <end position="306"/>
    </location>
</feature>
<dbReference type="Gene3D" id="3.30.160.60">
    <property type="entry name" value="Classic Zinc Finger"/>
    <property type="match status" value="1"/>
</dbReference>
<feature type="region of interest" description="Disordered" evidence="6">
    <location>
        <begin position="276"/>
        <end position="341"/>
    </location>
</feature>
<evidence type="ECO:0000313" key="9">
    <source>
        <dbReference type="EMBL" id="KAK6752599.1"/>
    </source>
</evidence>
<dbReference type="InterPro" id="IPR036020">
    <property type="entry name" value="WW_dom_sf"/>
</dbReference>
<accession>A0ABR1DQ87</accession>
<dbReference type="PANTHER" id="PTHR13173:SF10">
    <property type="entry name" value="WW DOMAIN-BINDING PROTEIN 4"/>
    <property type="match status" value="1"/>
</dbReference>
<organism evidence="9 10">
    <name type="scientific">Necator americanus</name>
    <name type="common">Human hookworm</name>
    <dbReference type="NCBI Taxonomy" id="51031"/>
    <lineage>
        <taxon>Eukaryota</taxon>
        <taxon>Metazoa</taxon>
        <taxon>Ecdysozoa</taxon>
        <taxon>Nematoda</taxon>
        <taxon>Chromadorea</taxon>
        <taxon>Rhabditida</taxon>
        <taxon>Rhabditina</taxon>
        <taxon>Rhabditomorpha</taxon>
        <taxon>Strongyloidea</taxon>
        <taxon>Ancylostomatidae</taxon>
        <taxon>Bunostominae</taxon>
        <taxon>Necator</taxon>
    </lineage>
</organism>
<protein>
    <recommendedName>
        <fullName evidence="11">U1 zinc finger</fullName>
    </recommendedName>
</protein>
<dbReference type="SMART" id="SM00451">
    <property type="entry name" value="ZnF_U1"/>
    <property type="match status" value="1"/>
</dbReference>
<comment type="caution">
    <text evidence="9">The sequence shown here is derived from an EMBL/GenBank/DDBJ whole genome shotgun (WGS) entry which is preliminary data.</text>
</comment>
<feature type="domain" description="WW" evidence="7">
    <location>
        <begin position="173"/>
        <end position="202"/>
    </location>
</feature>
<evidence type="ECO:0000256" key="4">
    <source>
        <dbReference type="ARBA" id="ARBA00022833"/>
    </source>
</evidence>
<keyword evidence="3" id="KW-0863">Zinc-finger</keyword>
<evidence type="ECO:0000256" key="3">
    <source>
        <dbReference type="ARBA" id="ARBA00022771"/>
    </source>
</evidence>
<evidence type="ECO:0000256" key="1">
    <source>
        <dbReference type="ARBA" id="ARBA00004123"/>
    </source>
</evidence>
<dbReference type="PROSITE" id="PS50171">
    <property type="entry name" value="ZF_MATRIN"/>
    <property type="match status" value="1"/>
</dbReference>
<evidence type="ECO:0000313" key="10">
    <source>
        <dbReference type="Proteomes" id="UP001303046"/>
    </source>
</evidence>
<sequence>MADVWKSQGRKFCEICKVWFGDNRASIEFHERGKKHKDNLAAKLRELGKKSREQEKMQAKMSSALAAMEAAALKAMRDNGEGIQHGPALPATGLTSKIFDPRLFKDVGAMARELGRRKNEAQELKRTAPPPIPSAPTKYYRREVSVKVEYPELSIPVMKEEVEATTSSPDKVWVEADAGDGSGSKYYFHMYTGESKWEQPDSFYTVEEYQKYLTSIEQCSVKPELQSPGEGESATSKIVDDARTETEPSVKCEDLDTSSGFHVDLGNIPLPSVGTSEAESIVTVKEEPPSGHVEDASVTQSEDHSGSAEAAHTSQEAIEVSDVINDNEGEVEKTPVGPFGSWTRVKEVNKKPVFSPLTAKFRAEEERQRKKEEEREKTEPKVEFTEKTSAVLTKKVKGPIEFKKRTATKNVRQRAQ</sequence>
<dbReference type="SUPFAM" id="SSF57667">
    <property type="entry name" value="beta-beta-alpha zinc fingers"/>
    <property type="match status" value="1"/>
</dbReference>
<dbReference type="InterPro" id="IPR040023">
    <property type="entry name" value="WBP4"/>
</dbReference>
<dbReference type="InterPro" id="IPR003604">
    <property type="entry name" value="Matrin/U1-like-C_Znf_C2H2"/>
</dbReference>
<proteinExistence type="predicted"/>
<name>A0ABR1DQ87_NECAM</name>
<dbReference type="PROSITE" id="PS50020">
    <property type="entry name" value="WW_DOMAIN_2"/>
    <property type="match status" value="1"/>
</dbReference>
<evidence type="ECO:0000259" key="7">
    <source>
        <dbReference type="PROSITE" id="PS50020"/>
    </source>
</evidence>
<keyword evidence="5" id="KW-0539">Nucleus</keyword>
<feature type="region of interest" description="Disordered" evidence="6">
    <location>
        <begin position="118"/>
        <end position="137"/>
    </location>
</feature>
<reference evidence="9 10" key="1">
    <citation type="submission" date="2023-08" db="EMBL/GenBank/DDBJ databases">
        <title>A Necator americanus chromosomal reference genome.</title>
        <authorList>
            <person name="Ilik V."/>
            <person name="Petrzelkova K.J."/>
            <person name="Pardy F."/>
            <person name="Fuh T."/>
            <person name="Niatou-Singa F.S."/>
            <person name="Gouil Q."/>
            <person name="Baker L."/>
            <person name="Ritchie M.E."/>
            <person name="Jex A.R."/>
            <person name="Gazzola D."/>
            <person name="Li H."/>
            <person name="Toshio Fujiwara R."/>
            <person name="Zhan B."/>
            <person name="Aroian R.V."/>
            <person name="Pafco B."/>
            <person name="Schwarz E.M."/>
        </authorList>
    </citation>
    <scope>NUCLEOTIDE SEQUENCE [LARGE SCALE GENOMIC DNA]</scope>
    <source>
        <strain evidence="9 10">Aroian</strain>
        <tissue evidence="9">Whole animal</tissue>
    </source>
</reference>
<keyword evidence="4" id="KW-0862">Zinc</keyword>
<evidence type="ECO:0008006" key="11">
    <source>
        <dbReference type="Google" id="ProtNLM"/>
    </source>
</evidence>
<dbReference type="SUPFAM" id="SSF51045">
    <property type="entry name" value="WW domain"/>
    <property type="match status" value="1"/>
</dbReference>
<dbReference type="InterPro" id="IPR036236">
    <property type="entry name" value="Znf_C2H2_sf"/>
</dbReference>
<dbReference type="InterPro" id="IPR013085">
    <property type="entry name" value="U1-CZ_Znf_C2H2"/>
</dbReference>
<gene>
    <name evidence="9" type="primary">Necator_chrIV.g17098</name>
    <name evidence="9" type="ORF">RB195_003800</name>
</gene>
<evidence type="ECO:0000256" key="6">
    <source>
        <dbReference type="SAM" id="MobiDB-lite"/>
    </source>
</evidence>
<dbReference type="InterPro" id="IPR000690">
    <property type="entry name" value="Matrin/U1-C_Znf_C2H2"/>
</dbReference>
<feature type="compositionally biased region" description="Basic and acidic residues" evidence="6">
    <location>
        <begin position="238"/>
        <end position="254"/>
    </location>
</feature>
<dbReference type="InterPro" id="IPR001202">
    <property type="entry name" value="WW_dom"/>
</dbReference>
<dbReference type="Proteomes" id="UP001303046">
    <property type="component" value="Unassembled WGS sequence"/>
</dbReference>
<dbReference type="EMBL" id="JAVFWL010000004">
    <property type="protein sequence ID" value="KAK6752599.1"/>
    <property type="molecule type" value="Genomic_DNA"/>
</dbReference>